<reference evidence="2" key="1">
    <citation type="journal article" date="2014" name="Genome Announc.">
        <title>Draft genome sequences of the altered schaedler flora, a defined bacterial community from gnotobiotic mice.</title>
        <authorList>
            <person name="Wannemuehler M.J."/>
            <person name="Overstreet A.M."/>
            <person name="Ward D.V."/>
            <person name="Phillips G.J."/>
        </authorList>
    </citation>
    <scope>NUCLEOTIDE SEQUENCE</scope>
    <source>
        <strain evidence="2">ASF457</strain>
    </source>
</reference>
<sequence>MKLSDAVANNTYIISSLSCDNHSDTLRISALGFIPGSKIKLLQSSPYKICVIGSGKIAISDNMADMINVEK</sequence>
<dbReference type="OrthoDB" id="9811076at2"/>
<dbReference type="RefSeq" id="WP_023275819.1">
    <property type="nucleotide sequence ID" value="NZ_CP097562.1"/>
</dbReference>
<dbReference type="PROSITE" id="PS51257">
    <property type="entry name" value="PROKAR_LIPOPROTEIN"/>
    <property type="match status" value="1"/>
</dbReference>
<gene>
    <name evidence="2" type="ORF">N508_001523</name>
</gene>
<accession>V2RKU5</accession>
<dbReference type="KEGG" id="msch:N508_001523"/>
<evidence type="ECO:0000313" key="3">
    <source>
        <dbReference type="Proteomes" id="UP000017429"/>
    </source>
</evidence>
<organism evidence="2 3">
    <name type="scientific">Mucispirillum schaedleri ASF457</name>
    <dbReference type="NCBI Taxonomy" id="1379858"/>
    <lineage>
        <taxon>Bacteria</taxon>
        <taxon>Pseudomonadati</taxon>
        <taxon>Deferribacterota</taxon>
        <taxon>Deferribacteres</taxon>
        <taxon>Deferribacterales</taxon>
        <taxon>Mucispirillaceae</taxon>
        <taxon>Mucispirillum</taxon>
    </lineage>
</organism>
<dbReference type="InterPro" id="IPR007167">
    <property type="entry name" value="Fe-transptr_FeoA-like"/>
</dbReference>
<proteinExistence type="predicted"/>
<dbReference type="EMBL" id="CP097562">
    <property type="protein sequence ID" value="USF24437.1"/>
    <property type="molecule type" value="Genomic_DNA"/>
</dbReference>
<keyword evidence="3" id="KW-1185">Reference proteome</keyword>
<reference evidence="2" key="3">
    <citation type="submission" date="2022-06" db="EMBL/GenBank/DDBJ databases">
        <title>Resources to Facilitate Use of the Altered Schaedler Flora (ASF) Mouse Model to Study Microbiome Function.</title>
        <authorList>
            <person name="Proctor A."/>
            <person name="Parvinroo S."/>
            <person name="Richie T."/>
            <person name="Jia X."/>
            <person name="Lee S.T.M."/>
            <person name="Karp P.D."/>
            <person name="Paley S."/>
            <person name="Kostic A.D."/>
            <person name="Pierre J.F."/>
            <person name="Wannemuehler M.J."/>
            <person name="Phillips G.J."/>
        </authorList>
    </citation>
    <scope>NUCLEOTIDE SEQUENCE</scope>
    <source>
        <strain evidence="2">ASF457</strain>
    </source>
</reference>
<dbReference type="InterPro" id="IPR038157">
    <property type="entry name" value="FeoA_core_dom"/>
</dbReference>
<feature type="domain" description="Ferrous iron transporter FeoA-like" evidence="1">
    <location>
        <begin position="1"/>
        <end position="71"/>
    </location>
</feature>
<evidence type="ECO:0000313" key="2">
    <source>
        <dbReference type="EMBL" id="USF24437.1"/>
    </source>
</evidence>
<dbReference type="AlphaFoldDB" id="V2RKU5"/>
<dbReference type="Gene3D" id="2.30.30.90">
    <property type="match status" value="1"/>
</dbReference>
<dbReference type="Proteomes" id="UP000017429">
    <property type="component" value="Chromosome"/>
</dbReference>
<dbReference type="InterPro" id="IPR008988">
    <property type="entry name" value="Transcriptional_repressor_C"/>
</dbReference>
<dbReference type="Pfam" id="PF04023">
    <property type="entry name" value="FeoA"/>
    <property type="match status" value="1"/>
</dbReference>
<dbReference type="SMART" id="SM00899">
    <property type="entry name" value="FeoA"/>
    <property type="match status" value="1"/>
</dbReference>
<evidence type="ECO:0000259" key="1">
    <source>
        <dbReference type="SMART" id="SM00899"/>
    </source>
</evidence>
<reference evidence="2" key="2">
    <citation type="submission" date="2022-05" db="EMBL/GenBank/DDBJ databases">
        <authorList>
            <person name="Proctor A.L."/>
            <person name="Phillips G.J."/>
            <person name="Wannemuehler M.J."/>
        </authorList>
    </citation>
    <scope>NUCLEOTIDE SEQUENCE</scope>
    <source>
        <strain evidence="2">ASF457</strain>
    </source>
</reference>
<name>V2RKU5_9BACT</name>
<dbReference type="SUPFAM" id="SSF50037">
    <property type="entry name" value="C-terminal domain of transcriptional repressors"/>
    <property type="match status" value="1"/>
</dbReference>
<dbReference type="GO" id="GO:0046914">
    <property type="term" value="F:transition metal ion binding"/>
    <property type="evidence" value="ECO:0007669"/>
    <property type="project" value="InterPro"/>
</dbReference>
<protein>
    <recommendedName>
        <fullName evidence="1">Ferrous iron transporter FeoA-like domain-containing protein</fullName>
    </recommendedName>
</protein>